<organism evidence="8">
    <name type="scientific">Eubacterium limosum</name>
    <dbReference type="NCBI Taxonomy" id="1736"/>
    <lineage>
        <taxon>Bacteria</taxon>
        <taxon>Bacillati</taxon>
        <taxon>Bacillota</taxon>
        <taxon>Clostridia</taxon>
        <taxon>Eubacteriales</taxon>
        <taxon>Eubacteriaceae</taxon>
        <taxon>Eubacterium</taxon>
    </lineage>
</organism>
<keyword evidence="3" id="KW-0805">Transcription regulation</keyword>
<keyword evidence="5" id="KW-0804">Transcription</keyword>
<dbReference type="SUPFAM" id="SSF46785">
    <property type="entry name" value="Winged helix' DNA-binding domain"/>
    <property type="match status" value="1"/>
</dbReference>
<dbReference type="InterPro" id="IPR050313">
    <property type="entry name" value="Carb_Metab_HTH_regulators"/>
</dbReference>
<protein>
    <recommendedName>
        <fullName evidence="1">Lactose phosphotransferase system repressor</fullName>
    </recommendedName>
</protein>
<sequence length="256" mass="28369">MTERQFQILALISENGRVEVAKLAEILGVSQVTIRKDLDALESKQLIRRLQGIAELDRENDVTNRLAYHHREKLSIAEEAVKEIKNGETVMIESGSCCTLLAEEIVKASKDVTIITNSIYIADHIRPALGNHVILLGGEIQMEPMVTVGPIMVQAAKNFYVDKFYTGVDGFTPDGYFTASDIMRVESIRTMAGQAKKTIVLTESEKFVNHGVMALLPSTSIHALYTDDQIPDKIRNDLKKSGVCVNTVNTTYGQTK</sequence>
<dbReference type="InterPro" id="IPR036388">
    <property type="entry name" value="WH-like_DNA-bd_sf"/>
</dbReference>
<keyword evidence="4" id="KW-0238">DNA-binding</keyword>
<dbReference type="Gene3D" id="3.40.50.1360">
    <property type="match status" value="1"/>
</dbReference>
<evidence type="ECO:0000313" key="8">
    <source>
        <dbReference type="EMBL" id="VYT83086.1"/>
    </source>
</evidence>
<proteinExistence type="predicted"/>
<evidence type="ECO:0000256" key="4">
    <source>
        <dbReference type="ARBA" id="ARBA00023125"/>
    </source>
</evidence>
<dbReference type="GO" id="GO:0003677">
    <property type="term" value="F:DNA binding"/>
    <property type="evidence" value="ECO:0007669"/>
    <property type="project" value="UniProtKB-KW"/>
</dbReference>
<dbReference type="PROSITE" id="PS00894">
    <property type="entry name" value="HTH_DEOR_1"/>
    <property type="match status" value="1"/>
</dbReference>
<dbReference type="InterPro" id="IPR037171">
    <property type="entry name" value="NagB/RpiA_transferase-like"/>
</dbReference>
<dbReference type="InterPro" id="IPR036390">
    <property type="entry name" value="WH_DNA-bd_sf"/>
</dbReference>
<dbReference type="PROSITE" id="PS51000">
    <property type="entry name" value="HTH_DEOR_2"/>
    <property type="match status" value="1"/>
</dbReference>
<comment type="function">
    <text evidence="6">Repressor of the lactose catabolism operon. Galactose-6-phosphate is the inducer.</text>
</comment>
<evidence type="ECO:0000256" key="1">
    <source>
        <dbReference type="ARBA" id="ARBA00021390"/>
    </source>
</evidence>
<dbReference type="InterPro" id="IPR001034">
    <property type="entry name" value="DeoR_HTH"/>
</dbReference>
<evidence type="ECO:0000256" key="3">
    <source>
        <dbReference type="ARBA" id="ARBA00023015"/>
    </source>
</evidence>
<dbReference type="PANTHER" id="PTHR30363">
    <property type="entry name" value="HTH-TYPE TRANSCRIPTIONAL REGULATOR SRLR-RELATED"/>
    <property type="match status" value="1"/>
</dbReference>
<evidence type="ECO:0000256" key="5">
    <source>
        <dbReference type="ARBA" id="ARBA00023163"/>
    </source>
</evidence>
<dbReference type="SMART" id="SM00420">
    <property type="entry name" value="HTH_DEOR"/>
    <property type="match status" value="1"/>
</dbReference>
<evidence type="ECO:0000256" key="2">
    <source>
        <dbReference type="ARBA" id="ARBA00022491"/>
    </source>
</evidence>
<dbReference type="Pfam" id="PF00455">
    <property type="entry name" value="DeoRC"/>
    <property type="match status" value="1"/>
</dbReference>
<dbReference type="SUPFAM" id="SSF100950">
    <property type="entry name" value="NagB/RpiA/CoA transferase-like"/>
    <property type="match status" value="1"/>
</dbReference>
<keyword evidence="2" id="KW-0678">Repressor</keyword>
<dbReference type="PANTHER" id="PTHR30363:SF4">
    <property type="entry name" value="GLYCEROL-3-PHOSPHATE REGULON REPRESSOR"/>
    <property type="match status" value="1"/>
</dbReference>
<dbReference type="InterPro" id="IPR014036">
    <property type="entry name" value="DeoR-like_C"/>
</dbReference>
<dbReference type="InterPro" id="IPR018356">
    <property type="entry name" value="Tscrpt_reg_HTH_DeoR_CS"/>
</dbReference>
<dbReference type="Pfam" id="PF08220">
    <property type="entry name" value="HTH_DeoR"/>
    <property type="match status" value="1"/>
</dbReference>
<dbReference type="EMBL" id="CACRTR010000003">
    <property type="protein sequence ID" value="VYT83086.1"/>
    <property type="molecule type" value="Genomic_DNA"/>
</dbReference>
<dbReference type="AlphaFoldDB" id="A0A6N2ZZ41"/>
<gene>
    <name evidence="8" type="primary">glpR_1</name>
    <name evidence="8" type="ORF">ELLFYP34_02024</name>
</gene>
<accession>A0A6N2ZZ41</accession>
<name>A0A6N2ZZ41_EUBLI</name>
<reference evidence="8" key="1">
    <citation type="submission" date="2019-11" db="EMBL/GenBank/DDBJ databases">
        <authorList>
            <person name="Feng L."/>
        </authorList>
    </citation>
    <scope>NUCLEOTIDE SEQUENCE</scope>
    <source>
        <strain evidence="8">ElimosumLFYP34</strain>
    </source>
</reference>
<feature type="domain" description="HTH deoR-type" evidence="7">
    <location>
        <begin position="1"/>
        <end position="56"/>
    </location>
</feature>
<evidence type="ECO:0000259" key="7">
    <source>
        <dbReference type="PROSITE" id="PS51000"/>
    </source>
</evidence>
<dbReference type="SMART" id="SM01134">
    <property type="entry name" value="DeoRC"/>
    <property type="match status" value="1"/>
</dbReference>
<evidence type="ECO:0000256" key="6">
    <source>
        <dbReference type="ARBA" id="ARBA00024937"/>
    </source>
</evidence>
<dbReference type="Gene3D" id="1.10.10.10">
    <property type="entry name" value="Winged helix-like DNA-binding domain superfamily/Winged helix DNA-binding domain"/>
    <property type="match status" value="1"/>
</dbReference>
<dbReference type="GO" id="GO:0003700">
    <property type="term" value="F:DNA-binding transcription factor activity"/>
    <property type="evidence" value="ECO:0007669"/>
    <property type="project" value="InterPro"/>
</dbReference>